<feature type="transmembrane region" description="Helical" evidence="4">
    <location>
        <begin position="119"/>
        <end position="141"/>
    </location>
</feature>
<keyword evidence="6" id="KW-1185">Reference proteome</keyword>
<dbReference type="GO" id="GO:0010291">
    <property type="term" value="F:beta-carotene 3-hydroxylase activity"/>
    <property type="evidence" value="ECO:0007669"/>
    <property type="project" value="TreeGrafter"/>
</dbReference>
<dbReference type="Proteomes" id="UP000000493">
    <property type="component" value="Chromosome"/>
</dbReference>
<evidence type="ECO:0000256" key="1">
    <source>
        <dbReference type="ARBA" id="ARBA00009324"/>
    </source>
</evidence>
<keyword evidence="4" id="KW-1133">Transmembrane helix</keyword>
<dbReference type="GO" id="GO:0016123">
    <property type="term" value="P:xanthophyll biosynthetic process"/>
    <property type="evidence" value="ECO:0007669"/>
    <property type="project" value="TreeGrafter"/>
</dbReference>
<evidence type="ECO:0000256" key="2">
    <source>
        <dbReference type="ARBA" id="ARBA00022746"/>
    </source>
</evidence>
<gene>
    <name evidence="5" type="ordered locus">Runsl_1382</name>
</gene>
<proteinExistence type="inferred from homology"/>
<reference evidence="6" key="1">
    <citation type="submission" date="2011-06" db="EMBL/GenBank/DDBJ databases">
        <title>The complete genome of chromosome of Runella slithyformis DSM 19594.</title>
        <authorList>
            <consortium name="US DOE Joint Genome Institute (JGI-PGF)"/>
            <person name="Lucas S."/>
            <person name="Han J."/>
            <person name="Lapidus A."/>
            <person name="Bruce D."/>
            <person name="Goodwin L."/>
            <person name="Pitluck S."/>
            <person name="Peters L."/>
            <person name="Kyrpides N."/>
            <person name="Mavromatis K."/>
            <person name="Ivanova N."/>
            <person name="Ovchinnikova G."/>
            <person name="Zhang X."/>
            <person name="Misra M."/>
            <person name="Detter J.C."/>
            <person name="Tapia R."/>
            <person name="Han C."/>
            <person name="Land M."/>
            <person name="Hauser L."/>
            <person name="Markowitz V."/>
            <person name="Cheng J.-F."/>
            <person name="Hugenholtz P."/>
            <person name="Woyke T."/>
            <person name="Wu D."/>
            <person name="Tindall B."/>
            <person name="Faehrich R."/>
            <person name="Brambilla E."/>
            <person name="Klenk H.-P."/>
            <person name="Eisen J.A."/>
        </authorList>
    </citation>
    <scope>NUCLEOTIDE SEQUENCE [LARGE SCALE GENOMIC DNA]</scope>
    <source>
        <strain evidence="6">ATCC 29530 / DSM 19594 / LMG 11500 / NCIMB 11436 / LSU 4</strain>
    </source>
</reference>
<evidence type="ECO:0000256" key="3">
    <source>
        <dbReference type="ARBA" id="ARBA00023002"/>
    </source>
</evidence>
<dbReference type="PANTHER" id="PTHR31899:SF9">
    <property type="entry name" value="BETA-CAROTENE 3-HYDROXYLASE 1, CHLOROPLASTIC"/>
    <property type="match status" value="1"/>
</dbReference>
<evidence type="ECO:0000313" key="6">
    <source>
        <dbReference type="Proteomes" id="UP000000493"/>
    </source>
</evidence>
<name>A0A7U4E4U6_RUNSL</name>
<dbReference type="AlphaFoldDB" id="A0A7U4E4U6"/>
<feature type="transmembrane region" description="Helical" evidence="4">
    <location>
        <begin position="35"/>
        <end position="64"/>
    </location>
</feature>
<reference evidence="5 6" key="2">
    <citation type="journal article" date="2012" name="Stand. Genomic Sci.">
        <title>Complete genome sequence of the aquatic bacterium Runella slithyformis type strain (LSU 4(T)).</title>
        <authorList>
            <person name="Copeland A."/>
            <person name="Zhang X."/>
            <person name="Misra M."/>
            <person name="Lapidus A."/>
            <person name="Nolan M."/>
            <person name="Lucas S."/>
            <person name="Deshpande S."/>
            <person name="Cheng J.F."/>
            <person name="Tapia R."/>
            <person name="Goodwin L.A."/>
            <person name="Pitluck S."/>
            <person name="Liolios K."/>
            <person name="Pagani I."/>
            <person name="Ivanova N."/>
            <person name="Mikhailova N."/>
            <person name="Pati A."/>
            <person name="Chen A."/>
            <person name="Palaniappan K."/>
            <person name="Land M."/>
            <person name="Hauser L."/>
            <person name="Pan C."/>
            <person name="Jeffries C.D."/>
            <person name="Detter J.C."/>
            <person name="Brambilla E.M."/>
            <person name="Rohde M."/>
            <person name="Djao O.D."/>
            <person name="Goker M."/>
            <person name="Sikorski J."/>
            <person name="Tindall B.J."/>
            <person name="Woyke T."/>
            <person name="Bristow J."/>
            <person name="Eisen J.A."/>
            <person name="Markowitz V."/>
            <person name="Hugenholtz P."/>
            <person name="Kyrpides N.C."/>
            <person name="Klenk H.P."/>
            <person name="Mavromatis K."/>
        </authorList>
    </citation>
    <scope>NUCLEOTIDE SEQUENCE [LARGE SCALE GENOMIC DNA]</scope>
    <source>
        <strain evidence="6">ATCC 29530 / DSM 19594 / LMG 11500 / NCIMB 11436 / LSU 4</strain>
    </source>
</reference>
<accession>A0A7U4E4U6</accession>
<protein>
    <submittedName>
        <fullName evidence="5">Fatty acid hydroxylase</fullName>
    </submittedName>
</protein>
<dbReference type="InterPro" id="IPR045019">
    <property type="entry name" value="BETA-OHASE-like"/>
</dbReference>
<evidence type="ECO:0000256" key="4">
    <source>
        <dbReference type="SAM" id="Phobius"/>
    </source>
</evidence>
<dbReference type="GO" id="GO:0016119">
    <property type="term" value="P:carotene metabolic process"/>
    <property type="evidence" value="ECO:0007669"/>
    <property type="project" value="TreeGrafter"/>
</dbReference>
<feature type="transmembrane region" description="Helical" evidence="4">
    <location>
        <begin position="94"/>
        <end position="113"/>
    </location>
</feature>
<keyword evidence="3" id="KW-0560">Oxidoreductase</keyword>
<dbReference type="PANTHER" id="PTHR31899">
    <property type="entry name" value="BETA-CAROTENE 3-HYDROXYLASE 1, CHLOROPLASTIC"/>
    <property type="match status" value="1"/>
</dbReference>
<keyword evidence="4" id="KW-0472">Membrane</keyword>
<dbReference type="KEGG" id="rsi:Runsl_1382"/>
<sequence>MFWFCSLTKEAKKWFYRQRMSNMLTGVDYPLLNRLFISILLTVMFLNILLVLGTFIFMEGFAWFAHKYIMHGLMWNWHESHHVHHKGWWETNDLFGIIFGVTATALIVTGSEIESLRWLMYVGFGITLYGISYFIFHDVIVHRRVKIKFKTRNRYLNRIIRAHYVHHKVHERDGAEAFGFLYAPKKYEKL</sequence>
<comment type="similarity">
    <text evidence="1">Belongs to the sterol desaturase family.</text>
</comment>
<organism evidence="5 6">
    <name type="scientific">Runella slithyformis (strain ATCC 29530 / DSM 19594 / LMG 11500 / NCIMB 11436 / LSU 4)</name>
    <dbReference type="NCBI Taxonomy" id="761193"/>
    <lineage>
        <taxon>Bacteria</taxon>
        <taxon>Pseudomonadati</taxon>
        <taxon>Bacteroidota</taxon>
        <taxon>Cytophagia</taxon>
        <taxon>Cytophagales</taxon>
        <taxon>Spirosomataceae</taxon>
        <taxon>Runella</taxon>
    </lineage>
</organism>
<evidence type="ECO:0000313" key="5">
    <source>
        <dbReference type="EMBL" id="AEI47808.1"/>
    </source>
</evidence>
<keyword evidence="4" id="KW-0812">Transmembrane</keyword>
<dbReference type="EMBL" id="CP002859">
    <property type="protein sequence ID" value="AEI47808.1"/>
    <property type="molecule type" value="Genomic_DNA"/>
</dbReference>
<keyword evidence="2" id="KW-0125">Carotenoid biosynthesis</keyword>